<dbReference type="GeneID" id="25159098"/>
<evidence type="ECO:0000313" key="2">
    <source>
        <dbReference type="Proteomes" id="UP000069906"/>
    </source>
</evidence>
<dbReference type="EMBL" id="CP008874">
    <property type="protein sequence ID" value="AKH97405.1"/>
    <property type="molecule type" value="Genomic_DNA"/>
</dbReference>
<dbReference type="AlphaFoldDB" id="A0A0F7PB75"/>
<dbReference type="OrthoDB" id="294990at2157"/>
<dbReference type="Pfam" id="PF20126">
    <property type="entry name" value="TumE"/>
    <property type="match status" value="1"/>
</dbReference>
<dbReference type="HOGENOM" id="CLU_179746_0_0_2"/>
<name>A0A0F7PB75_9EURY</name>
<organism evidence="1 2">
    <name type="scientific">Halanaeroarchaeum sulfurireducens</name>
    <dbReference type="NCBI Taxonomy" id="1604004"/>
    <lineage>
        <taxon>Archaea</taxon>
        <taxon>Methanobacteriati</taxon>
        <taxon>Methanobacteriota</taxon>
        <taxon>Stenosarchaea group</taxon>
        <taxon>Halobacteria</taxon>
        <taxon>Halobacteriales</taxon>
        <taxon>Halobacteriaceae</taxon>
        <taxon>Halanaeroarchaeum</taxon>
    </lineage>
</organism>
<evidence type="ECO:0000313" key="1">
    <source>
        <dbReference type="EMBL" id="AKH97405.1"/>
    </source>
</evidence>
<dbReference type="Proteomes" id="UP000069906">
    <property type="component" value="Chromosome"/>
</dbReference>
<dbReference type="RefSeq" id="WP_050048173.1">
    <property type="nucleotide sequence ID" value="NZ_CP008874.1"/>
</dbReference>
<reference evidence="1 2" key="1">
    <citation type="journal article" date="2015" name="ISME J.">
        <title>Elemental sulfur and acetate can support life of a novel strictly anaerobic haloarchaeon.</title>
        <authorList>
            <person name="Sorokin D.Y."/>
            <person name="Kublanov I.V."/>
            <person name="Gavrilov S.N."/>
            <person name="Rojo D."/>
            <person name="Roman P."/>
            <person name="Golyshin P.N."/>
            <person name="Slepak V.Z."/>
            <person name="Smedile F."/>
            <person name="Ferrer M."/>
            <person name="Messina E."/>
            <person name="La Cono V."/>
            <person name="Yakimov M.M."/>
        </authorList>
    </citation>
    <scope>NUCLEOTIDE SEQUENCE [LARGE SCALE GENOMIC DNA]</scope>
    <source>
        <strain evidence="1 2">HSR2</strain>
    </source>
</reference>
<protein>
    <submittedName>
        <fullName evidence="1">Uncharacterized protein</fullName>
    </submittedName>
</protein>
<sequence length="104" mass="11852">MGSDDDGAKRIIDVTRDFGETYAEIRAWAVPSSDRYPNGVKYAMQYGTTDGKTIVRYDNFPDHPGAARHHKHLPSGEVEDVPFTDLETLFERFKAEVHNHGENW</sequence>
<dbReference type="InterPro" id="IPR045397">
    <property type="entry name" value="TumE-like"/>
</dbReference>
<accession>A0A0F7PB75</accession>
<proteinExistence type="predicted"/>
<dbReference type="KEGG" id="hsu:HLASF_0913"/>
<gene>
    <name evidence="1" type="ORF">HLASF_0913</name>
</gene>
<keyword evidence="2" id="KW-1185">Reference proteome</keyword>